<evidence type="ECO:0000313" key="3">
    <source>
        <dbReference type="Proteomes" id="UP000748531"/>
    </source>
</evidence>
<reference evidence="2" key="1">
    <citation type="submission" date="2019-05" db="EMBL/GenBank/DDBJ databases">
        <title>Annotation for the trematode Paragonimus heterotremus.</title>
        <authorList>
            <person name="Choi Y.-J."/>
        </authorList>
    </citation>
    <scope>NUCLEOTIDE SEQUENCE</scope>
    <source>
        <strain evidence="2">LC</strain>
    </source>
</reference>
<accession>A0A8J4T890</accession>
<feature type="region of interest" description="Disordered" evidence="1">
    <location>
        <begin position="580"/>
        <end position="609"/>
    </location>
</feature>
<sequence>MNECAELNIMSMSYEELQVHIVNCLRLRKTLGGRLRDGGRKLERLLNRLENASRSRLQECSTVCEPSQIPCMKFGKKMPVLRSDLSGFQPVYCGDNLSEGASSSRSSSAPYVPESEELVEQFASIKLSSGSLDPKETEEDINRLPTLTLKEAADIHCALNLVPLTPSSFRWYVFIFKFVDSLVYLVVYDCAELNRYLFRVGLQATWFPRTRVDMEVKSDAKSRTNTGLHDRLYTPAETVKDLWEFITPSVGANSNNSASSPCLICCSNPGKVNDLIWFSRLLRITRHFSSTRMLIPKDCRFVDVMHSSNRPREMVTPDPDLRTALIHECRTITSETFTRDQQGYLSLRQFSSVKDFFRKSITKNLPWMEAPLELHLLRQIKSNGLVYRSHSTLKSGTTPILDNVPDQILRRLAAKGLGRTRLTQLAELFGWHGFAGLLSFRIPTTCELEETLSADFVTDNLTIIQDLYRFFRHVYRRLDRHLQLHTDCVEDRKTRKQKSFSTSYVQHPVEDYIQDKIQAWTSSGCGLFDSTEVRYLRALDMCSSIELMQKVRKNYEETVISRSLPVYPNLPPSSADLRSFRVSSVNSPDDEVDSSSDDSHSSLGLEDVD</sequence>
<proteinExistence type="predicted"/>
<organism evidence="2 3">
    <name type="scientific">Paragonimus heterotremus</name>
    <dbReference type="NCBI Taxonomy" id="100268"/>
    <lineage>
        <taxon>Eukaryota</taxon>
        <taxon>Metazoa</taxon>
        <taxon>Spiralia</taxon>
        <taxon>Lophotrochozoa</taxon>
        <taxon>Platyhelminthes</taxon>
        <taxon>Trematoda</taxon>
        <taxon>Digenea</taxon>
        <taxon>Plagiorchiida</taxon>
        <taxon>Troglotremata</taxon>
        <taxon>Troglotrematidae</taxon>
        <taxon>Paragonimus</taxon>
    </lineage>
</organism>
<gene>
    <name evidence="2" type="ORF">PHET_05234</name>
</gene>
<name>A0A8J4T890_9TREM</name>
<dbReference type="AlphaFoldDB" id="A0A8J4T890"/>
<dbReference type="OrthoDB" id="6251709at2759"/>
<comment type="caution">
    <text evidence="2">The sequence shown here is derived from an EMBL/GenBank/DDBJ whole genome shotgun (WGS) entry which is preliminary data.</text>
</comment>
<dbReference type="EMBL" id="LUCH01002571">
    <property type="protein sequence ID" value="KAF5401293.1"/>
    <property type="molecule type" value="Genomic_DNA"/>
</dbReference>
<evidence type="ECO:0000313" key="2">
    <source>
        <dbReference type="EMBL" id="KAF5401293.1"/>
    </source>
</evidence>
<dbReference type="Proteomes" id="UP000748531">
    <property type="component" value="Unassembled WGS sequence"/>
</dbReference>
<protein>
    <submittedName>
        <fullName evidence="2">Uncharacterized protein</fullName>
    </submittedName>
</protein>
<keyword evidence="3" id="KW-1185">Reference proteome</keyword>
<evidence type="ECO:0000256" key="1">
    <source>
        <dbReference type="SAM" id="MobiDB-lite"/>
    </source>
</evidence>